<evidence type="ECO:0000313" key="2">
    <source>
        <dbReference type="EMBL" id="TQK86720.1"/>
    </source>
</evidence>
<feature type="region of interest" description="Disordered" evidence="1">
    <location>
        <begin position="58"/>
        <end position="85"/>
    </location>
</feature>
<dbReference type="EMBL" id="VFNX01000002">
    <property type="protein sequence ID" value="TQK86720.1"/>
    <property type="molecule type" value="Genomic_DNA"/>
</dbReference>
<dbReference type="AlphaFoldDB" id="A0A542TIT4"/>
<organism evidence="2 3">
    <name type="scientific">Streptomyces puniciscabiei</name>
    <dbReference type="NCBI Taxonomy" id="164348"/>
    <lineage>
        <taxon>Bacteria</taxon>
        <taxon>Bacillati</taxon>
        <taxon>Actinomycetota</taxon>
        <taxon>Actinomycetes</taxon>
        <taxon>Kitasatosporales</taxon>
        <taxon>Streptomycetaceae</taxon>
        <taxon>Streptomyces</taxon>
    </lineage>
</organism>
<name>A0A542TIT4_9ACTN</name>
<comment type="caution">
    <text evidence="2">The sequence shown here is derived from an EMBL/GenBank/DDBJ whole genome shotgun (WGS) entry which is preliminary data.</text>
</comment>
<reference evidence="2 3" key="1">
    <citation type="submission" date="2019-06" db="EMBL/GenBank/DDBJ databases">
        <title>Sequencing the genomes of 1000 actinobacteria strains.</title>
        <authorList>
            <person name="Klenk H.-P."/>
        </authorList>
    </citation>
    <scope>NUCLEOTIDE SEQUENCE [LARGE SCALE GENOMIC DNA]</scope>
    <source>
        <strain evidence="2 3">DSM 41929</strain>
    </source>
</reference>
<proteinExistence type="predicted"/>
<accession>A0A542TIT4</accession>
<evidence type="ECO:0000256" key="1">
    <source>
        <dbReference type="SAM" id="MobiDB-lite"/>
    </source>
</evidence>
<keyword evidence="3" id="KW-1185">Reference proteome</keyword>
<dbReference type="Proteomes" id="UP000318103">
    <property type="component" value="Unassembled WGS sequence"/>
</dbReference>
<evidence type="ECO:0000313" key="3">
    <source>
        <dbReference type="Proteomes" id="UP000318103"/>
    </source>
</evidence>
<protein>
    <submittedName>
        <fullName evidence="2">Uncharacterized protein</fullName>
    </submittedName>
</protein>
<sequence>MQPAADMRRQFVMERGERPRRLVAHMAGHPFGQRMEGACVIAGLRDPVGVEQQLVSDREGQPLQAGGLAREGAQPGGRSGMAASAAKAGAGVPVVLSGARSRG</sequence>
<gene>
    <name evidence="2" type="ORF">FB563_6871</name>
</gene>